<dbReference type="EMBL" id="JH719942">
    <property type="protein sequence ID" value="EJF55065.1"/>
    <property type="molecule type" value="Genomic_DNA"/>
</dbReference>
<evidence type="ECO:0000313" key="2">
    <source>
        <dbReference type="EMBL" id="EJF55065.1"/>
    </source>
</evidence>
<dbReference type="HOGENOM" id="CLU_882478_0_0_10"/>
<dbReference type="AlphaFoldDB" id="J1I894"/>
<evidence type="ECO:0000313" key="3">
    <source>
        <dbReference type="Proteomes" id="UP000005113"/>
    </source>
</evidence>
<organism evidence="2 3">
    <name type="scientific">Saprospira grandis DSM 2844</name>
    <dbReference type="NCBI Taxonomy" id="694433"/>
    <lineage>
        <taxon>Bacteria</taxon>
        <taxon>Pseudomonadati</taxon>
        <taxon>Bacteroidota</taxon>
        <taxon>Saprospiria</taxon>
        <taxon>Saprospirales</taxon>
        <taxon>Saprospiraceae</taxon>
        <taxon>Saprospira</taxon>
    </lineage>
</organism>
<protein>
    <submittedName>
        <fullName evidence="2">Uncharacterized protein</fullName>
    </submittedName>
</protein>
<gene>
    <name evidence="2" type="ORF">SapgrDRAFT_3427</name>
</gene>
<keyword evidence="1" id="KW-0732">Signal</keyword>
<name>J1I894_9BACT</name>
<evidence type="ECO:0000256" key="1">
    <source>
        <dbReference type="SAM" id="SignalP"/>
    </source>
</evidence>
<reference evidence="3" key="1">
    <citation type="journal article" date="2012" name="Stand. Genomic Sci.">
        <title>Permanent draft genome sequence of the gliding predator Saprospira grandis strain Sa g1 (= HR1).</title>
        <authorList>
            <person name="Mavromatis K."/>
            <person name="Chertkov O."/>
            <person name="Lapidus A."/>
            <person name="Nolan M."/>
            <person name="Lucas S."/>
            <person name="Tice H."/>
            <person name="Del Rio T.G."/>
            <person name="Cheng J.F."/>
            <person name="Han C."/>
            <person name="Tapia R."/>
            <person name="Bruce D."/>
            <person name="Goodwin L.A."/>
            <person name="Pitluck S."/>
            <person name="Huntemann M."/>
            <person name="Liolios K."/>
            <person name="Pagani I."/>
            <person name="Ivanova N."/>
            <person name="Mikhailova N."/>
            <person name="Pati A."/>
            <person name="Chen A."/>
            <person name="Palaniappan K."/>
            <person name="Land M."/>
            <person name="Brambilla E.M."/>
            <person name="Rohde M."/>
            <person name="Spring S."/>
            <person name="Goker M."/>
            <person name="Detter J.C."/>
            <person name="Bristow J."/>
            <person name="Eisen J.A."/>
            <person name="Markowitz V."/>
            <person name="Hugenholtz P."/>
            <person name="Kyrpides N.C."/>
            <person name="Klenk H.P."/>
            <person name="Woyke T."/>
        </authorList>
    </citation>
    <scope>NUCLEOTIDE SEQUENCE [LARGE SCALE GENOMIC DNA]</scope>
    <source>
        <strain evidence="3">DSM 2844</strain>
    </source>
</reference>
<accession>J1I894</accession>
<proteinExistence type="predicted"/>
<feature type="chain" id="PRO_5003743840" evidence="1">
    <location>
        <begin position="20"/>
        <end position="315"/>
    </location>
</feature>
<sequence>MKAIALILAVLSSLSFLHAQEDLEDEFEHYFSELQCKGLRDAKRTMEEKMLQQIIDGASLKPFLLARKKNQAYLSLRIFDQTASFAALRLCRAGKPLSVAKDFPRNINAAPFFDLIILERKKIGSIEQLALFFCKMDCSAEKPHLAKFYFDTQGDTPILLAENIFPLSEINFGDELPKVKAKRGQQMARELKKKDEFLSAIFKSSQFVELVRKSQDLGKTNLRLIDDEGQFQAAKQKNFTIMDTIPLDANIRTDHLDIFIRKALGPKKLIRIELFFYENSCLQGHRLSNPYIYNFYFKKLGRKLKIVAVEQGSAS</sequence>
<dbReference type="Proteomes" id="UP000005113">
    <property type="component" value="Unassembled WGS sequence"/>
</dbReference>
<dbReference type="RefSeq" id="WP_002661084.1">
    <property type="nucleotide sequence ID" value="NZ_JH719942.1"/>
</dbReference>
<feature type="signal peptide" evidence="1">
    <location>
        <begin position="1"/>
        <end position="19"/>
    </location>
</feature>